<sequence>MSPVDSSTSSGSGWLSRTVGLVFERQTYRHLLYLLLAFPLGLIYYLFVGFGLTFGLVLSVVVVGVAVLAATIGLVRLFAELERRLANALLSTSLGPAGDVDRTGSGVLATVTRYVDAPSTWRGLSFVTMKLWTGIVGLVLIVGLVSAVQMATAPLHYPHRVEFGTVNGEPIAWTINTLPEAALAVPIGGLLILVCLHVTNAVAYVCARIAEALLGSDENV</sequence>
<dbReference type="AlphaFoldDB" id="A0AAE3FTI0"/>
<reference evidence="3 4" key="1">
    <citation type="journal article" date="2022" name="Syst. Appl. Microbiol.">
        <title>Natronocalculus amylovorans gen. nov., sp. nov., and Natranaeroarchaeum aerophilus sp. nov., dominant culturable amylolytic natronoarchaea from hypersaline soda lakes in southwestern Siberia.</title>
        <authorList>
            <person name="Sorokin D.Y."/>
            <person name="Elcheninov A.G."/>
            <person name="Khizhniak T.V."/>
            <person name="Koenen M."/>
            <person name="Bale N.J."/>
            <person name="Damste J.S.S."/>
            <person name="Kublanov I.V."/>
        </authorList>
    </citation>
    <scope>NUCLEOTIDE SEQUENCE [LARGE SCALE GENOMIC DNA]</scope>
    <source>
        <strain evidence="3 4">AArc-St1-1</strain>
    </source>
</reference>
<keyword evidence="4" id="KW-1185">Reference proteome</keyword>
<evidence type="ECO:0000256" key="1">
    <source>
        <dbReference type="SAM" id="Phobius"/>
    </source>
</evidence>
<evidence type="ECO:0000259" key="2">
    <source>
        <dbReference type="Pfam" id="PF13796"/>
    </source>
</evidence>
<keyword evidence="1" id="KW-0812">Transmembrane</keyword>
<feature type="transmembrane region" description="Helical" evidence="1">
    <location>
        <begin position="56"/>
        <end position="79"/>
    </location>
</feature>
<dbReference type="InterPro" id="IPR025828">
    <property type="entry name" value="Put_sensor_dom"/>
</dbReference>
<comment type="caution">
    <text evidence="3">The sequence shown here is derived from an EMBL/GenBank/DDBJ whole genome shotgun (WGS) entry which is preliminary data.</text>
</comment>
<feature type="transmembrane region" description="Helical" evidence="1">
    <location>
        <begin position="131"/>
        <end position="151"/>
    </location>
</feature>
<evidence type="ECO:0000313" key="3">
    <source>
        <dbReference type="EMBL" id="MCL9814921.1"/>
    </source>
</evidence>
<evidence type="ECO:0000313" key="4">
    <source>
        <dbReference type="Proteomes" id="UP001202674"/>
    </source>
</evidence>
<gene>
    <name evidence="3" type="ORF">AArcSt11_14780</name>
</gene>
<dbReference type="Proteomes" id="UP001202674">
    <property type="component" value="Unassembled WGS sequence"/>
</dbReference>
<organism evidence="3 4">
    <name type="scientific">Natranaeroarchaeum aerophilus</name>
    <dbReference type="NCBI Taxonomy" id="2917711"/>
    <lineage>
        <taxon>Archaea</taxon>
        <taxon>Methanobacteriati</taxon>
        <taxon>Methanobacteriota</taxon>
        <taxon>Stenosarchaea group</taxon>
        <taxon>Halobacteria</taxon>
        <taxon>Halobacteriales</taxon>
        <taxon>Natronoarchaeaceae</taxon>
        <taxon>Natranaeroarchaeum</taxon>
    </lineage>
</organism>
<feature type="transmembrane region" description="Helical" evidence="1">
    <location>
        <begin position="183"/>
        <end position="207"/>
    </location>
</feature>
<dbReference type="EMBL" id="JAKRVY010000010">
    <property type="protein sequence ID" value="MCL9814921.1"/>
    <property type="molecule type" value="Genomic_DNA"/>
</dbReference>
<keyword evidence="1" id="KW-1133">Transmembrane helix</keyword>
<proteinExistence type="predicted"/>
<protein>
    <submittedName>
        <fullName evidence="3">Sensor domain-containing protein</fullName>
    </submittedName>
</protein>
<feature type="transmembrane region" description="Helical" evidence="1">
    <location>
        <begin position="31"/>
        <end position="50"/>
    </location>
</feature>
<dbReference type="RefSeq" id="WP_250598209.1">
    <property type="nucleotide sequence ID" value="NZ_JAKRVY010000010.1"/>
</dbReference>
<accession>A0AAE3FTI0</accession>
<dbReference type="Pfam" id="PF13796">
    <property type="entry name" value="Sensor"/>
    <property type="match status" value="1"/>
</dbReference>
<keyword evidence="1" id="KW-0472">Membrane</keyword>
<feature type="domain" description="Putative sensor" evidence="2">
    <location>
        <begin position="33"/>
        <end position="214"/>
    </location>
</feature>
<name>A0AAE3FTI0_9EURY</name>